<accession>A0ABS4IYT6</accession>
<dbReference type="Proteomes" id="UP001519287">
    <property type="component" value="Unassembled WGS sequence"/>
</dbReference>
<protein>
    <submittedName>
        <fullName evidence="2">Pimeloyl-ACP methyl ester carboxylesterase</fullName>
    </submittedName>
</protein>
<dbReference type="EMBL" id="JAGGLB010000015">
    <property type="protein sequence ID" value="MBP1992754.1"/>
    <property type="molecule type" value="Genomic_DNA"/>
</dbReference>
<organism evidence="2 3">
    <name type="scientific">Paenibacillus eucommiae</name>
    <dbReference type="NCBI Taxonomy" id="1355755"/>
    <lineage>
        <taxon>Bacteria</taxon>
        <taxon>Bacillati</taxon>
        <taxon>Bacillota</taxon>
        <taxon>Bacilli</taxon>
        <taxon>Bacillales</taxon>
        <taxon>Paenibacillaceae</taxon>
        <taxon>Paenibacillus</taxon>
    </lineage>
</organism>
<dbReference type="SUPFAM" id="SSF53474">
    <property type="entry name" value="alpha/beta-Hydrolases"/>
    <property type="match status" value="1"/>
</dbReference>
<evidence type="ECO:0000313" key="2">
    <source>
        <dbReference type="EMBL" id="MBP1992754.1"/>
    </source>
</evidence>
<sequence>MSKPFRLMMDEDRIVRGDYFAARTQPAVATVVLCHGFKGFKDWGMFPHAAAELADTFDVITINFSYNGVGEGLLDFTELEKFAVQTYSRDLEDLGTVVRLIRSGAFRSHFVQNQVVEGIVEFQKAQIEEQDEQIVHVNEEAREALFLIGHSRGAGVCYIYALDHPGEIDGVISWNGISDVDLLNEEMKKEMRNSGRAFTYNGRTKQNMPLDVEILQDMEANRERFDLQARIVGASFPIVLIQGTEDGRFLREGSERLVALNPEIEWIHIQGGNHTFGTVHPFQGETEPLREALQKTRLAITRILSSQI</sequence>
<dbReference type="Pfam" id="PF00561">
    <property type="entry name" value="Abhydrolase_1"/>
    <property type="match status" value="1"/>
</dbReference>
<comment type="caution">
    <text evidence="2">The sequence shown here is derived from an EMBL/GenBank/DDBJ whole genome shotgun (WGS) entry which is preliminary data.</text>
</comment>
<dbReference type="InterPro" id="IPR029058">
    <property type="entry name" value="AB_hydrolase_fold"/>
</dbReference>
<dbReference type="InterPro" id="IPR000073">
    <property type="entry name" value="AB_hydrolase_1"/>
</dbReference>
<dbReference type="RefSeq" id="WP_209974026.1">
    <property type="nucleotide sequence ID" value="NZ_JAGGLB010000015.1"/>
</dbReference>
<proteinExistence type="predicted"/>
<feature type="domain" description="AB hydrolase-1" evidence="1">
    <location>
        <begin position="30"/>
        <end position="189"/>
    </location>
</feature>
<dbReference type="Gene3D" id="3.40.50.1820">
    <property type="entry name" value="alpha/beta hydrolase"/>
    <property type="match status" value="1"/>
</dbReference>
<reference evidence="2 3" key="1">
    <citation type="submission" date="2021-03" db="EMBL/GenBank/DDBJ databases">
        <title>Genomic Encyclopedia of Type Strains, Phase IV (KMG-IV): sequencing the most valuable type-strain genomes for metagenomic binning, comparative biology and taxonomic classification.</title>
        <authorList>
            <person name="Goeker M."/>
        </authorList>
    </citation>
    <scope>NUCLEOTIDE SEQUENCE [LARGE SCALE GENOMIC DNA]</scope>
    <source>
        <strain evidence="2 3">DSM 26048</strain>
    </source>
</reference>
<evidence type="ECO:0000259" key="1">
    <source>
        <dbReference type="Pfam" id="PF00561"/>
    </source>
</evidence>
<keyword evidence="3" id="KW-1185">Reference proteome</keyword>
<name>A0ABS4IYT6_9BACL</name>
<gene>
    <name evidence="2" type="ORF">J2Z66_004367</name>
</gene>
<evidence type="ECO:0000313" key="3">
    <source>
        <dbReference type="Proteomes" id="UP001519287"/>
    </source>
</evidence>